<dbReference type="HOGENOM" id="CLU_108515_0_0_11"/>
<feature type="domain" description="Maltokinase N-terminal cap" evidence="5">
    <location>
        <begin position="20"/>
        <end position="107"/>
    </location>
</feature>
<reference evidence="8" key="1">
    <citation type="submission" date="2014-09" db="EMBL/GenBank/DDBJ databases">
        <title>Sequence of the Streptomyces nodosus genome.</title>
        <authorList>
            <person name="Sweeney P."/>
            <person name="Stephens N."/>
            <person name="Murphy C."/>
            <person name="Caffrey P."/>
        </authorList>
    </citation>
    <scope>NUCLEOTIDE SEQUENCE [LARGE SCALE GENOMIC DNA]</scope>
    <source>
        <strain evidence="8">ATCC 14899</strain>
    </source>
</reference>
<organism evidence="6 8">
    <name type="scientific">Streptomyces nodosus</name>
    <dbReference type="NCBI Taxonomy" id="40318"/>
    <lineage>
        <taxon>Bacteria</taxon>
        <taxon>Bacillati</taxon>
        <taxon>Actinomycetota</taxon>
        <taxon>Actinomycetes</taxon>
        <taxon>Kitasatosporales</taxon>
        <taxon>Streptomycetaceae</taxon>
        <taxon>Streptomyces</taxon>
    </lineage>
</organism>
<sequence length="220" mass="23065">MAIIHRTTLTPTKLELLTAWLPSRPWYPGTDGAPVLSRNGGFRLDDPQGEVGIEFLVVTDVSGGEPVSCLVPLSYRGAPLEGAEEALIGTSEHGVLGRRWIYDGAHDPVLVAELLALLQNRAEPQAQSLSDTPDPTVVVHFDGTGTEVVAGAVPAAVAEGPDGTRVTLEGDRRPTLRVTRVLRPADGPPSDASGHVTAGWRAPDGGELRAVFASLVTTGS</sequence>
<dbReference type="Proteomes" id="UP000031526">
    <property type="component" value="Chromosome"/>
</dbReference>
<keyword evidence="2" id="KW-0547">Nucleotide-binding</keyword>
<gene>
    <name evidence="7" type="ORF">CP978_32365</name>
    <name evidence="6" type="ORF">SNOD_32080</name>
</gene>
<dbReference type="GO" id="GO:0016301">
    <property type="term" value="F:kinase activity"/>
    <property type="evidence" value="ECO:0007669"/>
    <property type="project" value="UniProtKB-KW"/>
</dbReference>
<evidence type="ECO:0000256" key="2">
    <source>
        <dbReference type="ARBA" id="ARBA00022741"/>
    </source>
</evidence>
<dbReference type="KEGG" id="snq:CP978_32365"/>
<keyword evidence="8" id="KW-1185">Reference proteome</keyword>
<dbReference type="Proteomes" id="UP000325763">
    <property type="component" value="Chromosome"/>
</dbReference>
<evidence type="ECO:0000256" key="1">
    <source>
        <dbReference type="ARBA" id="ARBA00022679"/>
    </source>
</evidence>
<dbReference type="InterPro" id="IPR040999">
    <property type="entry name" value="Mak_N_cap"/>
</dbReference>
<dbReference type="EMBL" id="CP023747">
    <property type="protein sequence ID" value="QEV42609.1"/>
    <property type="molecule type" value="Genomic_DNA"/>
</dbReference>
<name>A0A0B5DV90_9ACTN</name>
<dbReference type="AlphaFoldDB" id="A0A0B5DV90"/>
<protein>
    <submittedName>
        <fullName evidence="6">1,4-alpha-glucan branching protein</fullName>
    </submittedName>
</protein>
<dbReference type="EMBL" id="CP009313">
    <property type="protein sequence ID" value="AJE44117.1"/>
    <property type="molecule type" value="Genomic_DNA"/>
</dbReference>
<dbReference type="OrthoDB" id="3787729at2"/>
<dbReference type="STRING" id="40318.SNOD_32080"/>
<evidence type="ECO:0000313" key="9">
    <source>
        <dbReference type="Proteomes" id="UP000325763"/>
    </source>
</evidence>
<evidence type="ECO:0000313" key="6">
    <source>
        <dbReference type="EMBL" id="AJE44117.1"/>
    </source>
</evidence>
<accession>A0A0B5DV90</accession>
<keyword evidence="4" id="KW-0067">ATP-binding</keyword>
<evidence type="ECO:0000256" key="3">
    <source>
        <dbReference type="ARBA" id="ARBA00022777"/>
    </source>
</evidence>
<reference evidence="7 9" key="3">
    <citation type="submission" date="2017-09" db="EMBL/GenBank/DDBJ databases">
        <title>Streptomyces genome completion.</title>
        <authorList>
            <person name="Lee N."/>
            <person name="Cho B.-K."/>
        </authorList>
    </citation>
    <scope>NUCLEOTIDE SEQUENCE [LARGE SCALE GENOMIC DNA]</scope>
    <source>
        <strain evidence="7 9">ATCC 14899</strain>
    </source>
</reference>
<dbReference type="Pfam" id="PF18085">
    <property type="entry name" value="Mak_N_cap"/>
    <property type="match status" value="1"/>
</dbReference>
<reference evidence="6 8" key="2">
    <citation type="journal article" date="2016" name="Appl. Microbiol. Biotechnol.">
        <title>Exploiting the genome sequence of Streptomyces nodosus for enhanced antibiotic production.</title>
        <authorList>
            <person name="Sweeney P."/>
            <person name="Murphy C.D."/>
            <person name="Caffrey P."/>
        </authorList>
    </citation>
    <scope>NUCLEOTIDE SEQUENCE [LARGE SCALE GENOMIC DNA]</scope>
    <source>
        <strain evidence="6 8">ATCC 14899</strain>
    </source>
</reference>
<evidence type="ECO:0000256" key="4">
    <source>
        <dbReference type="ARBA" id="ARBA00022840"/>
    </source>
</evidence>
<proteinExistence type="predicted"/>
<evidence type="ECO:0000259" key="5">
    <source>
        <dbReference type="Pfam" id="PF18085"/>
    </source>
</evidence>
<evidence type="ECO:0000313" key="7">
    <source>
        <dbReference type="EMBL" id="QEV42609.1"/>
    </source>
</evidence>
<dbReference type="RefSeq" id="WP_043446917.1">
    <property type="nucleotide sequence ID" value="NZ_CP009313.1"/>
</dbReference>
<keyword evidence="1" id="KW-0808">Transferase</keyword>
<keyword evidence="3" id="KW-0418">Kinase</keyword>
<evidence type="ECO:0000313" key="8">
    <source>
        <dbReference type="Proteomes" id="UP000031526"/>
    </source>
</evidence>
<dbReference type="GO" id="GO:0005524">
    <property type="term" value="F:ATP binding"/>
    <property type="evidence" value="ECO:0007669"/>
    <property type="project" value="UniProtKB-KW"/>
</dbReference>